<reference evidence="5" key="1">
    <citation type="journal article" date="2014" name="Front. Microbiol.">
        <title>High frequency of phylogenetically diverse reductive dehalogenase-homologous genes in deep subseafloor sedimentary metagenomes.</title>
        <authorList>
            <person name="Kawai M."/>
            <person name="Futagami T."/>
            <person name="Toyoda A."/>
            <person name="Takaki Y."/>
            <person name="Nishi S."/>
            <person name="Hori S."/>
            <person name="Arai W."/>
            <person name="Tsubouchi T."/>
            <person name="Morono Y."/>
            <person name="Uchiyama I."/>
            <person name="Ito T."/>
            <person name="Fujiyama A."/>
            <person name="Inagaki F."/>
            <person name="Takami H."/>
        </authorList>
    </citation>
    <scope>NUCLEOTIDE SEQUENCE</scope>
    <source>
        <strain evidence="5">Expedition CK06-06</strain>
    </source>
</reference>
<sequence>MKDISKIDKEEDISRISKELEKIGSVLVVGAGTAGIQAAFDLVESGYKVYLIEKSGALGGKMAQLDETYPTLDCFFCAIAPKPLGCLRNFDVETMAFDDSLVDISEKRMCRATIVRKPHYIDGKHFNLEILSSVEVSRVRGYPGNFEVALYKTPNFVDI</sequence>
<dbReference type="PANTHER" id="PTHR43498">
    <property type="entry name" value="FERREDOXIN:COB-COM HETERODISULFIDE REDUCTASE SUBUNIT A"/>
    <property type="match status" value="1"/>
</dbReference>
<accession>X1NXH4</accession>
<feature type="non-terminal residue" evidence="5">
    <location>
        <position position="159"/>
    </location>
</feature>
<evidence type="ECO:0000256" key="1">
    <source>
        <dbReference type="ARBA" id="ARBA00022723"/>
    </source>
</evidence>
<dbReference type="Gene3D" id="3.40.50.720">
    <property type="entry name" value="NAD(P)-binding Rossmann-like Domain"/>
    <property type="match status" value="1"/>
</dbReference>
<gene>
    <name evidence="5" type="ORF">S06H3_40111</name>
</gene>
<dbReference type="AlphaFoldDB" id="X1NXH4"/>
<keyword evidence="3" id="KW-0408">Iron</keyword>
<dbReference type="SUPFAM" id="SSF51971">
    <property type="entry name" value="Nucleotide-binding domain"/>
    <property type="match status" value="1"/>
</dbReference>
<evidence type="ECO:0008006" key="6">
    <source>
        <dbReference type="Google" id="ProtNLM"/>
    </source>
</evidence>
<dbReference type="Pfam" id="PF12831">
    <property type="entry name" value="FAD_oxidored"/>
    <property type="match status" value="1"/>
</dbReference>
<dbReference type="InterPro" id="IPR039650">
    <property type="entry name" value="HdrA-like"/>
</dbReference>
<keyword evidence="4" id="KW-0411">Iron-sulfur</keyword>
<dbReference type="GO" id="GO:0046872">
    <property type="term" value="F:metal ion binding"/>
    <property type="evidence" value="ECO:0007669"/>
    <property type="project" value="UniProtKB-KW"/>
</dbReference>
<organism evidence="5">
    <name type="scientific">marine sediment metagenome</name>
    <dbReference type="NCBI Taxonomy" id="412755"/>
    <lineage>
        <taxon>unclassified sequences</taxon>
        <taxon>metagenomes</taxon>
        <taxon>ecological metagenomes</taxon>
    </lineage>
</organism>
<evidence type="ECO:0000313" key="5">
    <source>
        <dbReference type="EMBL" id="GAI34921.1"/>
    </source>
</evidence>
<proteinExistence type="predicted"/>
<keyword evidence="2" id="KW-0560">Oxidoreductase</keyword>
<dbReference type="GO" id="GO:0051536">
    <property type="term" value="F:iron-sulfur cluster binding"/>
    <property type="evidence" value="ECO:0007669"/>
    <property type="project" value="UniProtKB-KW"/>
</dbReference>
<dbReference type="PANTHER" id="PTHR43498:SF1">
    <property type="entry name" value="COB--COM HETERODISULFIDE REDUCTASE IRON-SULFUR SUBUNIT A"/>
    <property type="match status" value="1"/>
</dbReference>
<evidence type="ECO:0000256" key="4">
    <source>
        <dbReference type="ARBA" id="ARBA00023014"/>
    </source>
</evidence>
<evidence type="ECO:0000256" key="2">
    <source>
        <dbReference type="ARBA" id="ARBA00023002"/>
    </source>
</evidence>
<protein>
    <recommendedName>
        <fullName evidence="6">FAD/NAD(P)-binding domain-containing protein</fullName>
    </recommendedName>
</protein>
<dbReference type="EMBL" id="BARV01024592">
    <property type="protein sequence ID" value="GAI34921.1"/>
    <property type="molecule type" value="Genomic_DNA"/>
</dbReference>
<dbReference type="GO" id="GO:0016491">
    <property type="term" value="F:oxidoreductase activity"/>
    <property type="evidence" value="ECO:0007669"/>
    <property type="project" value="UniProtKB-KW"/>
</dbReference>
<name>X1NXH4_9ZZZZ</name>
<evidence type="ECO:0000256" key="3">
    <source>
        <dbReference type="ARBA" id="ARBA00023004"/>
    </source>
</evidence>
<keyword evidence="1" id="KW-0479">Metal-binding</keyword>
<comment type="caution">
    <text evidence="5">The sequence shown here is derived from an EMBL/GenBank/DDBJ whole genome shotgun (WGS) entry which is preliminary data.</text>
</comment>